<dbReference type="Gene3D" id="3.40.50.2000">
    <property type="entry name" value="Glycogen Phosphorylase B"/>
    <property type="match status" value="2"/>
</dbReference>
<evidence type="ECO:0000259" key="3">
    <source>
        <dbReference type="Pfam" id="PF13579"/>
    </source>
</evidence>
<protein>
    <submittedName>
        <fullName evidence="4">Glycosyl transferase</fullName>
    </submittedName>
</protein>
<dbReference type="AlphaFoldDB" id="B0RBF8"/>
<evidence type="ECO:0000313" key="4">
    <source>
        <dbReference type="EMBL" id="CAQ01699.1"/>
    </source>
</evidence>
<dbReference type="GO" id="GO:0016757">
    <property type="term" value="F:glycosyltransferase activity"/>
    <property type="evidence" value="ECO:0007669"/>
    <property type="project" value="UniProtKB-KW"/>
</dbReference>
<proteinExistence type="predicted"/>
<dbReference type="STRING" id="31964.CMS1588"/>
<dbReference type="InterPro" id="IPR028098">
    <property type="entry name" value="Glyco_trans_4-like_N"/>
</dbReference>
<reference evidence="4 5" key="1">
    <citation type="journal article" date="2008" name="J. Bacteriol.">
        <title>Genome of the actinomycete plant pathogen Clavibacter michiganensis subsp. sepedonicus suggests recent niche adaptation.</title>
        <authorList>
            <person name="Bentley S.D."/>
            <person name="Corton C."/>
            <person name="Brown S.E."/>
            <person name="Barron A."/>
            <person name="Clark L."/>
            <person name="Doggett J."/>
            <person name="Harris B."/>
            <person name="Ormond D."/>
            <person name="Quail M.A."/>
            <person name="May G."/>
            <person name="Francis D."/>
            <person name="Knudson D."/>
            <person name="Parkhill J."/>
            <person name="Ishimaru C.A."/>
        </authorList>
    </citation>
    <scope>NUCLEOTIDE SEQUENCE [LARGE SCALE GENOMIC DNA]</scope>
    <source>
        <strain evidence="5">ATCC 33113 / DSM 20744 / JCM 9667 / LMG 2889 / ICMP 2535 / C-1</strain>
    </source>
</reference>
<keyword evidence="2 4" id="KW-0808">Transferase</keyword>
<accession>B0RBF8</accession>
<dbReference type="CDD" id="cd03801">
    <property type="entry name" value="GT4_PimA-like"/>
    <property type="match status" value="1"/>
</dbReference>
<dbReference type="Proteomes" id="UP000001318">
    <property type="component" value="Chromosome"/>
</dbReference>
<dbReference type="KEGG" id="cms:CMS1588"/>
<name>B0RBF8_CLASE</name>
<dbReference type="HOGENOM" id="CLU_009583_0_3_11"/>
<dbReference type="SUPFAM" id="SSF53756">
    <property type="entry name" value="UDP-Glycosyltransferase/glycogen phosphorylase"/>
    <property type="match status" value="1"/>
</dbReference>
<dbReference type="PANTHER" id="PTHR12526">
    <property type="entry name" value="GLYCOSYLTRANSFERASE"/>
    <property type="match status" value="1"/>
</dbReference>
<dbReference type="PANTHER" id="PTHR12526:SF636">
    <property type="entry name" value="BLL3647 PROTEIN"/>
    <property type="match status" value="1"/>
</dbReference>
<organism evidence="4 5">
    <name type="scientific">Clavibacter sepedonicus</name>
    <name type="common">Clavibacter michiganensis subsp. sepedonicus</name>
    <dbReference type="NCBI Taxonomy" id="31964"/>
    <lineage>
        <taxon>Bacteria</taxon>
        <taxon>Bacillati</taxon>
        <taxon>Actinomycetota</taxon>
        <taxon>Actinomycetes</taxon>
        <taxon>Micrococcales</taxon>
        <taxon>Microbacteriaceae</taxon>
        <taxon>Clavibacter</taxon>
    </lineage>
</organism>
<keyword evidence="5" id="KW-1185">Reference proteome</keyword>
<feature type="domain" description="Glycosyltransferase subfamily 4-like N-terminal" evidence="3">
    <location>
        <begin position="19"/>
        <end position="174"/>
    </location>
</feature>
<evidence type="ECO:0000256" key="1">
    <source>
        <dbReference type="ARBA" id="ARBA00022676"/>
    </source>
</evidence>
<dbReference type="Pfam" id="PF13692">
    <property type="entry name" value="Glyco_trans_1_4"/>
    <property type="match status" value="1"/>
</dbReference>
<dbReference type="Pfam" id="PF13579">
    <property type="entry name" value="Glyco_trans_4_4"/>
    <property type="match status" value="1"/>
</dbReference>
<dbReference type="EMBL" id="AM849034">
    <property type="protein sequence ID" value="CAQ01699.1"/>
    <property type="molecule type" value="Genomic_DNA"/>
</dbReference>
<dbReference type="eggNOG" id="COG0438">
    <property type="taxonomic scope" value="Bacteria"/>
</dbReference>
<dbReference type="CAZy" id="GT4">
    <property type="family name" value="Glycosyltransferase Family 4"/>
</dbReference>
<evidence type="ECO:0000313" key="5">
    <source>
        <dbReference type="Proteomes" id="UP000001318"/>
    </source>
</evidence>
<sequence length="366" mass="40179">MRMTRIHHYYARYLEHPSGVTDSIDHWARAAADAGWDARILCAEPPAGRGHRQPSPLTRSIAHLGRGRGSYVPLGLLRELRLGDLLVIHEGWVLSNVVAALVAKLCGARLVVMPHGVYERQIVENQRDVLGLRRHLDRLVLRMADAVHVFYAGEQDVVRAIEPRISCFVTVPNGADPVPDGEAWRGGGDHFLWIGRFDVLHKGLDNLVDAWARLPEPRPRLVLAGPDFRGGRARIAASVAAQGLTGSVELRSHVGGTEKNELLTTCRAYIHPSRWESCSIMLLEALAAGVPSLISRSIHAADELGDEGILGVVDLVAAEGELASALERVDGDWELGRRARSWASSVGTWDAVGRRAVDEYRRHAIN</sequence>
<keyword evidence="1" id="KW-0328">Glycosyltransferase</keyword>
<evidence type="ECO:0000256" key="2">
    <source>
        <dbReference type="ARBA" id="ARBA00022679"/>
    </source>
</evidence>
<gene>
    <name evidence="4" type="ordered locus">CMS1588</name>
</gene>